<reference evidence="1 2" key="1">
    <citation type="submission" date="2018-11" db="EMBL/GenBank/DDBJ databases">
        <authorList>
            <consortium name="Pathogen Informatics"/>
        </authorList>
    </citation>
    <scope>NUCLEOTIDE SEQUENCE [LARGE SCALE GENOMIC DNA]</scope>
    <source>
        <strain evidence="1 2">Zambia</strain>
    </source>
</reference>
<name>A0A183M294_9TREM</name>
<dbReference type="AlphaFoldDB" id="A0A183M294"/>
<accession>A0A183M294</accession>
<dbReference type="Proteomes" id="UP000277204">
    <property type="component" value="Unassembled WGS sequence"/>
</dbReference>
<evidence type="ECO:0000313" key="2">
    <source>
        <dbReference type="Proteomes" id="UP000277204"/>
    </source>
</evidence>
<gene>
    <name evidence="1" type="ORF">SMRZ_LOCUS10169</name>
</gene>
<evidence type="ECO:0000313" key="1">
    <source>
        <dbReference type="EMBL" id="VDO89217.1"/>
    </source>
</evidence>
<proteinExistence type="predicted"/>
<protein>
    <submittedName>
        <fullName evidence="1">Uncharacterized protein</fullName>
    </submittedName>
</protein>
<dbReference type="EMBL" id="UZAI01005131">
    <property type="protein sequence ID" value="VDO89217.1"/>
    <property type="molecule type" value="Genomic_DNA"/>
</dbReference>
<keyword evidence="2" id="KW-1185">Reference proteome</keyword>
<sequence>MKTSTSEGSMECSEQLDAAERQNFPIQHNMRQSNPSCWKIFGGCKTFTYLDNITDARGGPGSEVKARIGKARAAYLQVKNICNSKQLSTNTGQHFQYKCQDSSTVWNGNLDNYESHHSEDTSV</sequence>
<organism evidence="1 2">
    <name type="scientific">Schistosoma margrebowiei</name>
    <dbReference type="NCBI Taxonomy" id="48269"/>
    <lineage>
        <taxon>Eukaryota</taxon>
        <taxon>Metazoa</taxon>
        <taxon>Spiralia</taxon>
        <taxon>Lophotrochozoa</taxon>
        <taxon>Platyhelminthes</taxon>
        <taxon>Trematoda</taxon>
        <taxon>Digenea</taxon>
        <taxon>Strigeidida</taxon>
        <taxon>Schistosomatoidea</taxon>
        <taxon>Schistosomatidae</taxon>
        <taxon>Schistosoma</taxon>
    </lineage>
</organism>